<dbReference type="PROSITE" id="PS52015">
    <property type="entry name" value="TONB_CTD"/>
    <property type="match status" value="1"/>
</dbReference>
<protein>
    <recommendedName>
        <fullName evidence="2">TonB C-terminal domain-containing protein</fullName>
    </recommendedName>
</protein>
<dbReference type="GO" id="GO:0055085">
    <property type="term" value="P:transmembrane transport"/>
    <property type="evidence" value="ECO:0007669"/>
    <property type="project" value="InterPro"/>
</dbReference>
<feature type="compositionally biased region" description="Basic and acidic residues" evidence="1">
    <location>
        <begin position="33"/>
        <end position="72"/>
    </location>
</feature>
<proteinExistence type="predicted"/>
<dbReference type="Pfam" id="PF03544">
    <property type="entry name" value="TonB_C"/>
    <property type="match status" value="1"/>
</dbReference>
<organism evidence="3 4">
    <name type="scientific">Sulfuritalea hydrogenivorans sk43H</name>
    <dbReference type="NCBI Taxonomy" id="1223802"/>
    <lineage>
        <taxon>Bacteria</taxon>
        <taxon>Pseudomonadati</taxon>
        <taxon>Pseudomonadota</taxon>
        <taxon>Betaproteobacteria</taxon>
        <taxon>Nitrosomonadales</taxon>
        <taxon>Sterolibacteriaceae</taxon>
        <taxon>Sulfuritalea</taxon>
    </lineage>
</organism>
<name>W0SIK5_9PROT</name>
<dbReference type="STRING" id="1223802.SUTH_02913"/>
<dbReference type="Proteomes" id="UP000031637">
    <property type="component" value="Chromosome"/>
</dbReference>
<dbReference type="HOGENOM" id="CLU_1453707_0_0_4"/>
<keyword evidence="4" id="KW-1185">Reference proteome</keyword>
<sequence length="186" mass="20110">MFGTVASFAPSVAPGGQKAPPSFSVTLTPFHSLRAEDWHPPKEGAAHAELSERDPKPVTKDPLKPTDSRMDGADLLPLPGVIYYPTSFLTVRPQPLAEANLDPPRLRPIVASGKVILTLWINPFGLASKVSVESTSLPEIFTATAVDAFQSLRFKPGELHGQKVGAVMRIEVTYDDGRLISTEILQ</sequence>
<dbReference type="AlphaFoldDB" id="W0SIK5"/>
<evidence type="ECO:0000259" key="2">
    <source>
        <dbReference type="PROSITE" id="PS52015"/>
    </source>
</evidence>
<evidence type="ECO:0000313" key="4">
    <source>
        <dbReference type="Proteomes" id="UP000031637"/>
    </source>
</evidence>
<dbReference type="Gene3D" id="3.30.1150.10">
    <property type="match status" value="1"/>
</dbReference>
<accession>W0SIK5</accession>
<reference evidence="3 4" key="1">
    <citation type="journal article" date="2014" name="Syst. Appl. Microbiol.">
        <title>Complete genomes of freshwater sulfur oxidizers Sulfuricella denitrificans skB26 and Sulfuritalea hydrogenivorans sk43H: genetic insights into the sulfur oxidation pathway of betaproteobacteria.</title>
        <authorList>
            <person name="Watanabe T."/>
            <person name="Kojima H."/>
            <person name="Fukui M."/>
        </authorList>
    </citation>
    <scope>NUCLEOTIDE SEQUENCE [LARGE SCALE GENOMIC DNA]</scope>
    <source>
        <strain evidence="3">DSM22779</strain>
    </source>
</reference>
<dbReference type="KEGG" id="shd:SUTH_02913"/>
<dbReference type="InterPro" id="IPR037682">
    <property type="entry name" value="TonB_C"/>
</dbReference>
<feature type="region of interest" description="Disordered" evidence="1">
    <location>
        <begin position="1"/>
        <end position="72"/>
    </location>
</feature>
<evidence type="ECO:0000313" key="3">
    <source>
        <dbReference type="EMBL" id="BAO30692.1"/>
    </source>
</evidence>
<feature type="domain" description="TonB C-terminal" evidence="2">
    <location>
        <begin position="87"/>
        <end position="181"/>
    </location>
</feature>
<evidence type="ECO:0000256" key="1">
    <source>
        <dbReference type="SAM" id="MobiDB-lite"/>
    </source>
</evidence>
<gene>
    <name evidence="3" type="ORF">SUTH_02913</name>
</gene>
<dbReference type="SUPFAM" id="SSF74653">
    <property type="entry name" value="TolA/TonB C-terminal domain"/>
    <property type="match status" value="1"/>
</dbReference>
<dbReference type="EMBL" id="AP012547">
    <property type="protein sequence ID" value="BAO30692.1"/>
    <property type="molecule type" value="Genomic_DNA"/>
</dbReference>